<dbReference type="InterPro" id="IPR002347">
    <property type="entry name" value="SDR_fam"/>
</dbReference>
<protein>
    <submittedName>
        <fullName evidence="5">NAD(P)-binding protein</fullName>
    </submittedName>
</protein>
<evidence type="ECO:0000313" key="5">
    <source>
        <dbReference type="EMBL" id="KAG9990448.1"/>
    </source>
</evidence>
<evidence type="ECO:0000313" key="6">
    <source>
        <dbReference type="Proteomes" id="UP000729357"/>
    </source>
</evidence>
<dbReference type="PANTHER" id="PTHR43008">
    <property type="entry name" value="BENZIL REDUCTASE"/>
    <property type="match status" value="1"/>
</dbReference>
<dbReference type="Gene3D" id="3.40.50.720">
    <property type="entry name" value="NAD(P)-binding Rossmann-like Domain"/>
    <property type="match status" value="1"/>
</dbReference>
<dbReference type="PRINTS" id="PR00081">
    <property type="entry name" value="GDHRDH"/>
</dbReference>
<dbReference type="SUPFAM" id="SSF51735">
    <property type="entry name" value="NAD(P)-binding Rossmann-fold domains"/>
    <property type="match status" value="1"/>
</dbReference>
<dbReference type="EMBL" id="JAHFXS010000031">
    <property type="protein sequence ID" value="KAG9990448.1"/>
    <property type="molecule type" value="Genomic_DNA"/>
</dbReference>
<feature type="non-terminal residue" evidence="5">
    <location>
        <position position="1"/>
    </location>
</feature>
<dbReference type="Pfam" id="PF00106">
    <property type="entry name" value="adh_short"/>
    <property type="match status" value="1"/>
</dbReference>
<sequence>MSERAALSARAIPFMELSNGTDTSLTAPPPPLPHYLNAEGRAMARFAVEGNAVITGGAGTLALAAARALLEHGLANLFLFDLRSTFDTSDEAIEALHNDFPSAKIIIEPVDVTDAENVNRAFAAAAARGSIDILLCFAGVVGCLNAIEMTPDQWRRTIDINTTGSFLCAQAAAKQMQHQGTGGSIVFTASISGHRVNFPQPQAAYNVSKAAVIAMKDSLAAEWARKMSKIVVQVSLPPDRSSLANLVLLATHFQDKPSEETRKTIKLQPCITVPTELESIMPVPPVATELGAHVSEAFWKVFDGSLHDLARGTYKIDWVDEEEMEMNAGVPLLERSVALGRICEELWLAVMRGSYWENVYSPED</sequence>
<accession>A0A9P8K0V1</accession>
<reference evidence="5" key="1">
    <citation type="journal article" date="2021" name="J Fungi (Basel)">
        <title>Virulence traits and population genomics of the black yeast Aureobasidium melanogenum.</title>
        <authorList>
            <person name="Cernosa A."/>
            <person name="Sun X."/>
            <person name="Gostincar C."/>
            <person name="Fang C."/>
            <person name="Gunde-Cimerman N."/>
            <person name="Song Z."/>
        </authorList>
    </citation>
    <scope>NUCLEOTIDE SEQUENCE</scope>
    <source>
        <strain evidence="5">EXF-9298</strain>
    </source>
</reference>
<dbReference type="InterPro" id="IPR036291">
    <property type="entry name" value="NAD(P)-bd_dom_sf"/>
</dbReference>
<evidence type="ECO:0000256" key="3">
    <source>
        <dbReference type="ARBA" id="ARBA00023002"/>
    </source>
</evidence>
<evidence type="ECO:0000256" key="2">
    <source>
        <dbReference type="ARBA" id="ARBA00022857"/>
    </source>
</evidence>
<dbReference type="GO" id="GO:0016616">
    <property type="term" value="F:oxidoreductase activity, acting on the CH-OH group of donors, NAD or NADP as acceptor"/>
    <property type="evidence" value="ECO:0007669"/>
    <property type="project" value="UniProtKB-ARBA"/>
</dbReference>
<comment type="caution">
    <text evidence="5">The sequence shown here is derived from an EMBL/GenBank/DDBJ whole genome shotgun (WGS) entry which is preliminary data.</text>
</comment>
<evidence type="ECO:0000256" key="4">
    <source>
        <dbReference type="RuleBase" id="RU000363"/>
    </source>
</evidence>
<dbReference type="PRINTS" id="PR00080">
    <property type="entry name" value="SDRFAMILY"/>
</dbReference>
<dbReference type="Proteomes" id="UP000729357">
    <property type="component" value="Unassembled WGS sequence"/>
</dbReference>
<dbReference type="GO" id="GO:0050664">
    <property type="term" value="F:oxidoreductase activity, acting on NAD(P)H, oxygen as acceptor"/>
    <property type="evidence" value="ECO:0007669"/>
    <property type="project" value="TreeGrafter"/>
</dbReference>
<name>A0A9P8K0V1_AURME</name>
<gene>
    <name evidence="5" type="ORF">KCU98_g1133</name>
</gene>
<dbReference type="InterPro" id="IPR020904">
    <property type="entry name" value="Sc_DH/Rdtase_CS"/>
</dbReference>
<proteinExistence type="inferred from homology"/>
<keyword evidence="3" id="KW-0560">Oxidoreductase</keyword>
<keyword evidence="6" id="KW-1185">Reference proteome</keyword>
<reference evidence="5" key="2">
    <citation type="submission" date="2021-08" db="EMBL/GenBank/DDBJ databases">
        <authorList>
            <person name="Gostincar C."/>
            <person name="Sun X."/>
            <person name="Song Z."/>
            <person name="Gunde-Cimerman N."/>
        </authorList>
    </citation>
    <scope>NUCLEOTIDE SEQUENCE</scope>
    <source>
        <strain evidence="5">EXF-9298</strain>
    </source>
</reference>
<dbReference type="PROSITE" id="PS00061">
    <property type="entry name" value="ADH_SHORT"/>
    <property type="match status" value="1"/>
</dbReference>
<dbReference type="AlphaFoldDB" id="A0A9P8K0V1"/>
<keyword evidence="2" id="KW-0521">NADP</keyword>
<comment type="similarity">
    <text evidence="1 4">Belongs to the short-chain dehydrogenases/reductases (SDR) family.</text>
</comment>
<evidence type="ECO:0000256" key="1">
    <source>
        <dbReference type="ARBA" id="ARBA00006484"/>
    </source>
</evidence>
<dbReference type="PANTHER" id="PTHR43008:SF4">
    <property type="entry name" value="CHAIN DEHYDROGENASE, PUTATIVE (AFU_ORTHOLOGUE AFUA_4G08710)-RELATED"/>
    <property type="match status" value="1"/>
</dbReference>
<organism evidence="5 6">
    <name type="scientific">Aureobasidium melanogenum</name>
    <name type="common">Aureobasidium pullulans var. melanogenum</name>
    <dbReference type="NCBI Taxonomy" id="46634"/>
    <lineage>
        <taxon>Eukaryota</taxon>
        <taxon>Fungi</taxon>
        <taxon>Dikarya</taxon>
        <taxon>Ascomycota</taxon>
        <taxon>Pezizomycotina</taxon>
        <taxon>Dothideomycetes</taxon>
        <taxon>Dothideomycetidae</taxon>
        <taxon>Dothideales</taxon>
        <taxon>Saccotheciaceae</taxon>
        <taxon>Aureobasidium</taxon>
    </lineage>
</organism>